<comment type="caution">
    <text evidence="1">The sequence shown here is derived from an EMBL/GenBank/DDBJ whole genome shotgun (WGS) entry which is preliminary data.</text>
</comment>
<gene>
    <name evidence="1" type="ORF">OPV22_013945</name>
</gene>
<reference evidence="1 2" key="1">
    <citation type="submission" date="2022-12" db="EMBL/GenBank/DDBJ databases">
        <title>Chromosome-scale assembly of the Ensete ventricosum genome.</title>
        <authorList>
            <person name="Dussert Y."/>
            <person name="Stocks J."/>
            <person name="Wendawek A."/>
            <person name="Woldeyes F."/>
            <person name="Nichols R.A."/>
            <person name="Borrell J.S."/>
        </authorList>
    </citation>
    <scope>NUCLEOTIDE SEQUENCE [LARGE SCALE GENOMIC DNA]</scope>
    <source>
        <strain evidence="2">cv. Maze</strain>
        <tissue evidence="1">Seeds</tissue>
    </source>
</reference>
<dbReference type="EMBL" id="JAQQAF010000004">
    <property type="protein sequence ID" value="KAJ8492224.1"/>
    <property type="molecule type" value="Genomic_DNA"/>
</dbReference>
<accession>A0AAV8R267</accession>
<keyword evidence="2" id="KW-1185">Reference proteome</keyword>
<name>A0AAV8R267_ENSVE</name>
<proteinExistence type="predicted"/>
<evidence type="ECO:0000313" key="2">
    <source>
        <dbReference type="Proteomes" id="UP001222027"/>
    </source>
</evidence>
<dbReference type="AlphaFoldDB" id="A0AAV8R267"/>
<protein>
    <submittedName>
        <fullName evidence="1">Uncharacterized protein</fullName>
    </submittedName>
</protein>
<sequence length="148" mass="16460">MFPSSTSYAAWILHQVPPKLLRLLIYIELMVALMPTITQVSPPLSSISTSTLSVPSYDVVMVAPPLDLVMHPPMHYFIRDHATTPRYSLDLLSFVEILSGEVLCPVGATFLFAFFPLEVSETTIPFRLLRLTEQLVPCSTLANALARL</sequence>
<organism evidence="1 2">
    <name type="scientific">Ensete ventricosum</name>
    <name type="common">Abyssinian banana</name>
    <name type="synonym">Musa ensete</name>
    <dbReference type="NCBI Taxonomy" id="4639"/>
    <lineage>
        <taxon>Eukaryota</taxon>
        <taxon>Viridiplantae</taxon>
        <taxon>Streptophyta</taxon>
        <taxon>Embryophyta</taxon>
        <taxon>Tracheophyta</taxon>
        <taxon>Spermatophyta</taxon>
        <taxon>Magnoliopsida</taxon>
        <taxon>Liliopsida</taxon>
        <taxon>Zingiberales</taxon>
        <taxon>Musaceae</taxon>
        <taxon>Ensete</taxon>
    </lineage>
</organism>
<evidence type="ECO:0000313" key="1">
    <source>
        <dbReference type="EMBL" id="KAJ8492224.1"/>
    </source>
</evidence>
<dbReference type="Proteomes" id="UP001222027">
    <property type="component" value="Unassembled WGS sequence"/>
</dbReference>